<organism evidence="1 2">
    <name type="scientific">Vibrio rotiferianus</name>
    <dbReference type="NCBI Taxonomy" id="190895"/>
    <lineage>
        <taxon>Bacteria</taxon>
        <taxon>Pseudomonadati</taxon>
        <taxon>Pseudomonadota</taxon>
        <taxon>Gammaproteobacteria</taxon>
        <taxon>Vibrionales</taxon>
        <taxon>Vibrionaceae</taxon>
        <taxon>Vibrio</taxon>
    </lineage>
</organism>
<evidence type="ECO:0000313" key="1">
    <source>
        <dbReference type="EMBL" id="BBL90411.1"/>
    </source>
</evidence>
<proteinExistence type="predicted"/>
<reference evidence="2" key="1">
    <citation type="submission" date="2019-07" db="EMBL/GenBank/DDBJ databases">
        <title>Complete Genome Sequences of Vibrion rotiferianus strain AM7.</title>
        <authorList>
            <person name="Miyazaki K."/>
            <person name="Wiseschart A."/>
            <person name="Pootanakit K."/>
            <person name="Ishimori K."/>
            <person name="Kitahara K."/>
        </authorList>
    </citation>
    <scope>NUCLEOTIDE SEQUENCE [LARGE SCALE GENOMIC DNA]</scope>
    <source>
        <strain evidence="2">AM7</strain>
    </source>
</reference>
<dbReference type="Gene3D" id="3.30.160.670">
    <property type="match status" value="1"/>
</dbReference>
<protein>
    <submittedName>
        <fullName evidence="1">Uncharacterized protein</fullName>
    </submittedName>
</protein>
<dbReference type="InterPro" id="IPR025411">
    <property type="entry name" value="DUF4136"/>
</dbReference>
<dbReference type="EMBL" id="AP019799">
    <property type="protein sequence ID" value="BBL90411.1"/>
    <property type="molecule type" value="Genomic_DNA"/>
</dbReference>
<dbReference type="PROSITE" id="PS51257">
    <property type="entry name" value="PROKAR_LIPOPROTEIN"/>
    <property type="match status" value="1"/>
</dbReference>
<name>A0A510IAG6_9VIBR</name>
<dbReference type="AlphaFoldDB" id="A0A510IAG6"/>
<evidence type="ECO:0000313" key="2">
    <source>
        <dbReference type="Proteomes" id="UP000315115"/>
    </source>
</evidence>
<dbReference type="Proteomes" id="UP000315115">
    <property type="component" value="Chromosome 2"/>
</dbReference>
<gene>
    <name evidence="1" type="ORF">VroAM7_30640</name>
</gene>
<dbReference type="GeneID" id="47653772"/>
<dbReference type="Pfam" id="PF13590">
    <property type="entry name" value="DUF4136"/>
    <property type="match status" value="1"/>
</dbReference>
<accession>A0A510IAG6</accession>
<dbReference type="RefSeq" id="WP_088879189.1">
    <property type="nucleotide sequence ID" value="NZ_AP019799.1"/>
</dbReference>
<sequence>MLKRAIGASLLALMLGACTTVSTDVDKQADFTLYKTFDFGEKGSTPMSLDARRIEEAIEGQLQSKGLSMVEAGGDLYIHHDIQQESELVSSGTSFGVGYGWNSFGVAVSSPERYRERKYGNLVVELVDTKANQVVWKAISKRKLTESMSTEKREEFISEEVQKMFELYPPKEQ</sequence>